<keyword evidence="5" id="KW-1185">Reference proteome</keyword>
<name>A0A562SFI0_9BACT</name>
<dbReference type="InterPro" id="IPR007492">
    <property type="entry name" value="LytTR_DNA-bd_dom"/>
</dbReference>
<feature type="modified residue" description="4-aspartylphosphate" evidence="1">
    <location>
        <position position="55"/>
    </location>
</feature>
<dbReference type="GO" id="GO:0003677">
    <property type="term" value="F:DNA binding"/>
    <property type="evidence" value="ECO:0007669"/>
    <property type="project" value="InterPro"/>
</dbReference>
<accession>A0A562SFI0</accession>
<dbReference type="AlphaFoldDB" id="A0A562SFI0"/>
<proteinExistence type="predicted"/>
<dbReference type="Gene3D" id="3.40.50.2300">
    <property type="match status" value="1"/>
</dbReference>
<evidence type="ECO:0000259" key="2">
    <source>
        <dbReference type="PROSITE" id="PS50110"/>
    </source>
</evidence>
<evidence type="ECO:0000313" key="4">
    <source>
        <dbReference type="EMBL" id="TWI80129.1"/>
    </source>
</evidence>
<dbReference type="OrthoDB" id="1646880at2"/>
<dbReference type="RefSeq" id="WP_144886977.1">
    <property type="nucleotide sequence ID" value="NZ_VLLE01000005.1"/>
</dbReference>
<protein>
    <submittedName>
        <fullName evidence="4">LytTR family two component transcriptional regulator</fullName>
    </submittedName>
</protein>
<dbReference type="InterPro" id="IPR001789">
    <property type="entry name" value="Sig_transdc_resp-reg_receiver"/>
</dbReference>
<gene>
    <name evidence="4" type="ORF">IQ13_2798</name>
</gene>
<dbReference type="Gene3D" id="2.40.50.1020">
    <property type="entry name" value="LytTr DNA-binding domain"/>
    <property type="match status" value="1"/>
</dbReference>
<dbReference type="PANTHER" id="PTHR45526">
    <property type="entry name" value="TRANSCRIPTIONAL REGULATORY PROTEIN DPIA"/>
    <property type="match status" value="1"/>
</dbReference>
<dbReference type="InterPro" id="IPR011006">
    <property type="entry name" value="CheY-like_superfamily"/>
</dbReference>
<dbReference type="SMART" id="SM00850">
    <property type="entry name" value="LytTR"/>
    <property type="match status" value="1"/>
</dbReference>
<feature type="domain" description="HTH LytTR-type" evidence="3">
    <location>
        <begin position="137"/>
        <end position="204"/>
    </location>
</feature>
<sequence length="235" mass="27205">MKATCLIVDDEPLAVQLLKKHVSEMDNLLLAGTCTNAVEASSFLKQHRVELLFLDIQMPRITGIDFLKALQFPPAVIITTAHREYALEGYNLDIVDYLLKPITFERFLASVERFWRRNQNNNRTPLTDITVPGDIYLSIKSGTKIYQFNESEIVYIESIRDFIQIHFRDEKKLMLKYRISQIEAELSGSFIRVHKSYIVNKKSITTLSANTIEMGKMIIPVGERFKTEVERFLKL</sequence>
<dbReference type="SUPFAM" id="SSF52172">
    <property type="entry name" value="CheY-like"/>
    <property type="match status" value="1"/>
</dbReference>
<feature type="domain" description="Response regulatory" evidence="2">
    <location>
        <begin position="4"/>
        <end position="115"/>
    </location>
</feature>
<dbReference type="Proteomes" id="UP000316167">
    <property type="component" value="Unassembled WGS sequence"/>
</dbReference>
<evidence type="ECO:0000256" key="1">
    <source>
        <dbReference type="PROSITE-ProRule" id="PRU00169"/>
    </source>
</evidence>
<dbReference type="Pfam" id="PF04397">
    <property type="entry name" value="LytTR"/>
    <property type="match status" value="1"/>
</dbReference>
<dbReference type="InterPro" id="IPR051271">
    <property type="entry name" value="2C-system_Tx_regulators"/>
</dbReference>
<dbReference type="PROSITE" id="PS50930">
    <property type="entry name" value="HTH_LYTTR"/>
    <property type="match status" value="1"/>
</dbReference>
<dbReference type="Pfam" id="PF00072">
    <property type="entry name" value="Response_reg"/>
    <property type="match status" value="1"/>
</dbReference>
<evidence type="ECO:0000259" key="3">
    <source>
        <dbReference type="PROSITE" id="PS50930"/>
    </source>
</evidence>
<evidence type="ECO:0000313" key="5">
    <source>
        <dbReference type="Proteomes" id="UP000316167"/>
    </source>
</evidence>
<organism evidence="4 5">
    <name type="scientific">Lacibacter cauensis</name>
    <dbReference type="NCBI Taxonomy" id="510947"/>
    <lineage>
        <taxon>Bacteria</taxon>
        <taxon>Pseudomonadati</taxon>
        <taxon>Bacteroidota</taxon>
        <taxon>Chitinophagia</taxon>
        <taxon>Chitinophagales</taxon>
        <taxon>Chitinophagaceae</taxon>
        <taxon>Lacibacter</taxon>
    </lineage>
</organism>
<comment type="caution">
    <text evidence="4">The sequence shown here is derived from an EMBL/GenBank/DDBJ whole genome shotgun (WGS) entry which is preliminary data.</text>
</comment>
<dbReference type="PANTHER" id="PTHR45526:SF1">
    <property type="entry name" value="TRANSCRIPTIONAL REGULATORY PROTEIN DCUR-RELATED"/>
    <property type="match status" value="1"/>
</dbReference>
<dbReference type="SMART" id="SM00448">
    <property type="entry name" value="REC"/>
    <property type="match status" value="1"/>
</dbReference>
<reference evidence="4 5" key="1">
    <citation type="journal article" date="2015" name="Stand. Genomic Sci.">
        <title>Genomic Encyclopedia of Bacterial and Archaeal Type Strains, Phase III: the genomes of soil and plant-associated and newly described type strains.</title>
        <authorList>
            <person name="Whitman W.B."/>
            <person name="Woyke T."/>
            <person name="Klenk H.P."/>
            <person name="Zhou Y."/>
            <person name="Lilburn T.G."/>
            <person name="Beck B.J."/>
            <person name="De Vos P."/>
            <person name="Vandamme P."/>
            <person name="Eisen J.A."/>
            <person name="Garrity G."/>
            <person name="Hugenholtz P."/>
            <person name="Kyrpides N.C."/>
        </authorList>
    </citation>
    <scope>NUCLEOTIDE SEQUENCE [LARGE SCALE GENOMIC DNA]</scope>
    <source>
        <strain evidence="4 5">CGMCC 1.7271</strain>
    </source>
</reference>
<dbReference type="PROSITE" id="PS50110">
    <property type="entry name" value="RESPONSE_REGULATORY"/>
    <property type="match status" value="1"/>
</dbReference>
<dbReference type="GO" id="GO:0000156">
    <property type="term" value="F:phosphorelay response regulator activity"/>
    <property type="evidence" value="ECO:0007669"/>
    <property type="project" value="TreeGrafter"/>
</dbReference>
<keyword evidence="1" id="KW-0597">Phosphoprotein</keyword>
<dbReference type="EMBL" id="VLLE01000005">
    <property type="protein sequence ID" value="TWI80129.1"/>
    <property type="molecule type" value="Genomic_DNA"/>
</dbReference>